<dbReference type="AlphaFoldDB" id="A0A370GYF7"/>
<feature type="transmembrane region" description="Helical" evidence="1">
    <location>
        <begin position="12"/>
        <end position="31"/>
    </location>
</feature>
<organism evidence="2 3">
    <name type="scientific">Nocardia mexicana</name>
    <dbReference type="NCBI Taxonomy" id="279262"/>
    <lineage>
        <taxon>Bacteria</taxon>
        <taxon>Bacillati</taxon>
        <taxon>Actinomycetota</taxon>
        <taxon>Actinomycetes</taxon>
        <taxon>Mycobacteriales</taxon>
        <taxon>Nocardiaceae</taxon>
        <taxon>Nocardia</taxon>
    </lineage>
</organism>
<evidence type="ECO:0000313" key="2">
    <source>
        <dbReference type="EMBL" id="RDI48529.1"/>
    </source>
</evidence>
<reference evidence="2 3" key="1">
    <citation type="submission" date="2018-07" db="EMBL/GenBank/DDBJ databases">
        <title>Genomic Encyclopedia of Type Strains, Phase IV (KMG-IV): sequencing the most valuable type-strain genomes for metagenomic binning, comparative biology and taxonomic classification.</title>
        <authorList>
            <person name="Goeker M."/>
        </authorList>
    </citation>
    <scope>NUCLEOTIDE SEQUENCE [LARGE SCALE GENOMIC DNA]</scope>
    <source>
        <strain evidence="2 3">DSM 44952</strain>
    </source>
</reference>
<keyword evidence="1" id="KW-1133">Transmembrane helix</keyword>
<comment type="caution">
    <text evidence="2">The sequence shown here is derived from an EMBL/GenBank/DDBJ whole genome shotgun (WGS) entry which is preliminary data.</text>
</comment>
<keyword evidence="1" id="KW-0472">Membrane</keyword>
<keyword evidence="1" id="KW-0812">Transmembrane</keyword>
<gene>
    <name evidence="2" type="ORF">DFR68_108362</name>
</gene>
<sequence>MKPLSDDTKSVLITAGAMTVAGLGTAGFLMFGPHHESHDAPVRPAAVSAPVETTVPQPVPECLMFCHEPAAPPVAADGCRLFCELGTGSFEEVMR</sequence>
<keyword evidence="3" id="KW-1185">Reference proteome</keyword>
<dbReference type="STRING" id="1210089.GCA_001613165_04480"/>
<accession>A0A370GYF7</accession>
<dbReference type="EMBL" id="QQAZ01000008">
    <property type="protein sequence ID" value="RDI48529.1"/>
    <property type="molecule type" value="Genomic_DNA"/>
</dbReference>
<name>A0A370GYF7_9NOCA</name>
<dbReference type="Proteomes" id="UP000255355">
    <property type="component" value="Unassembled WGS sequence"/>
</dbReference>
<protein>
    <submittedName>
        <fullName evidence="2">Uncharacterized protein</fullName>
    </submittedName>
</protein>
<evidence type="ECO:0000313" key="3">
    <source>
        <dbReference type="Proteomes" id="UP000255355"/>
    </source>
</evidence>
<proteinExistence type="predicted"/>
<dbReference type="RefSeq" id="WP_147289047.1">
    <property type="nucleotide sequence ID" value="NZ_QQAZ01000008.1"/>
</dbReference>
<evidence type="ECO:0000256" key="1">
    <source>
        <dbReference type="SAM" id="Phobius"/>
    </source>
</evidence>